<accession>A0AAW1LEQ4</accession>
<proteinExistence type="predicted"/>
<comment type="caution">
    <text evidence="2">The sequence shown here is derived from an EMBL/GenBank/DDBJ whole genome shotgun (WGS) entry which is preliminary data.</text>
</comment>
<evidence type="ECO:0000313" key="3">
    <source>
        <dbReference type="Proteomes" id="UP001458880"/>
    </source>
</evidence>
<keyword evidence="3" id="KW-1185">Reference proteome</keyword>
<dbReference type="InterPro" id="IPR006578">
    <property type="entry name" value="MADF-dom"/>
</dbReference>
<dbReference type="AlphaFoldDB" id="A0AAW1LEQ4"/>
<evidence type="ECO:0000259" key="1">
    <source>
        <dbReference type="Pfam" id="PF10545"/>
    </source>
</evidence>
<evidence type="ECO:0000313" key="2">
    <source>
        <dbReference type="EMBL" id="KAK9732132.1"/>
    </source>
</evidence>
<feature type="domain" description="MADF" evidence="1">
    <location>
        <begin position="10"/>
        <end position="64"/>
    </location>
</feature>
<dbReference type="Proteomes" id="UP001458880">
    <property type="component" value="Unassembled WGS sequence"/>
</dbReference>
<organism evidence="2 3">
    <name type="scientific">Popillia japonica</name>
    <name type="common">Japanese beetle</name>
    <dbReference type="NCBI Taxonomy" id="7064"/>
    <lineage>
        <taxon>Eukaryota</taxon>
        <taxon>Metazoa</taxon>
        <taxon>Ecdysozoa</taxon>
        <taxon>Arthropoda</taxon>
        <taxon>Hexapoda</taxon>
        <taxon>Insecta</taxon>
        <taxon>Pterygota</taxon>
        <taxon>Neoptera</taxon>
        <taxon>Endopterygota</taxon>
        <taxon>Coleoptera</taxon>
        <taxon>Polyphaga</taxon>
        <taxon>Scarabaeiformia</taxon>
        <taxon>Scarabaeidae</taxon>
        <taxon>Rutelinae</taxon>
        <taxon>Popillia</taxon>
    </lineage>
</organism>
<gene>
    <name evidence="2" type="ORF">QE152_g12986</name>
</gene>
<protein>
    <submittedName>
        <fullName evidence="2">Alcohol dehydrogenase transcription factor Myb/SANT-like</fullName>
    </submittedName>
</protein>
<name>A0AAW1LEQ4_POPJA</name>
<reference evidence="2 3" key="1">
    <citation type="journal article" date="2024" name="BMC Genomics">
        <title>De novo assembly and annotation of Popillia japonica's genome with initial clues to its potential as an invasive pest.</title>
        <authorList>
            <person name="Cucini C."/>
            <person name="Boschi S."/>
            <person name="Funari R."/>
            <person name="Cardaioli E."/>
            <person name="Iannotti N."/>
            <person name="Marturano G."/>
            <person name="Paoli F."/>
            <person name="Bruttini M."/>
            <person name="Carapelli A."/>
            <person name="Frati F."/>
            <person name="Nardi F."/>
        </authorList>
    </citation>
    <scope>NUCLEOTIDE SEQUENCE [LARGE SCALE GENOMIC DNA]</scope>
    <source>
        <strain evidence="2">DMR45628</strain>
    </source>
</reference>
<dbReference type="EMBL" id="JASPKY010000121">
    <property type="protein sequence ID" value="KAK9732132.1"/>
    <property type="molecule type" value="Genomic_DNA"/>
</dbReference>
<dbReference type="Pfam" id="PF10545">
    <property type="entry name" value="MADF_DNA_bdg"/>
    <property type="match status" value="1"/>
</dbReference>
<sequence length="114" mass="12931">MPLAIFVILSKECRTSTPRSEGAKTAWRNLKQEFGKQVKKLEGTYGDAGPDEIASWPYVDKLQFFKNHFTQRQSSGNLNTLKISDVPLHNGQDHDVSFMSDDARENLFQLPTDT</sequence>